<dbReference type="InterPro" id="IPR011701">
    <property type="entry name" value="MFS"/>
</dbReference>
<dbReference type="Pfam" id="PF07690">
    <property type="entry name" value="MFS_1"/>
    <property type="match status" value="1"/>
</dbReference>
<dbReference type="RefSeq" id="WP_072286975.1">
    <property type="nucleotide sequence ID" value="NZ_CP015455.1"/>
</dbReference>
<dbReference type="PROSITE" id="PS00216">
    <property type="entry name" value="SUGAR_TRANSPORT_1"/>
    <property type="match status" value="1"/>
</dbReference>
<reference evidence="7 8" key="1">
    <citation type="journal article" date="2017" name="Genome Announc.">
        <title>Complete Genome Sequences of Two Acetylene-Fermenting Pelobacter acetylenicus Strains.</title>
        <authorList>
            <person name="Sutton J.M."/>
            <person name="Baesman S.M."/>
            <person name="Fierst J.L."/>
            <person name="Poret-Peterson A.T."/>
            <person name="Oremland R.S."/>
            <person name="Dunlap D.S."/>
            <person name="Akob D.M."/>
        </authorList>
    </citation>
    <scope>NUCLEOTIDE SEQUENCE [LARGE SCALE GENOMIC DNA]</scope>
    <source>
        <strain evidence="7 8">DSM 3247</strain>
    </source>
</reference>
<dbReference type="SUPFAM" id="SSF103473">
    <property type="entry name" value="MFS general substrate transporter"/>
    <property type="match status" value="1"/>
</dbReference>
<dbReference type="Gene3D" id="1.20.1250.20">
    <property type="entry name" value="MFS general substrate transporter like domains"/>
    <property type="match status" value="1"/>
</dbReference>
<feature type="transmembrane region" description="Helical" evidence="5">
    <location>
        <begin position="214"/>
        <end position="235"/>
    </location>
</feature>
<name>A0A1L3GGR4_SYNAC</name>
<feature type="transmembrane region" description="Helical" evidence="5">
    <location>
        <begin position="47"/>
        <end position="65"/>
    </location>
</feature>
<dbReference type="Proteomes" id="UP000182264">
    <property type="component" value="Chromosome"/>
</dbReference>
<proteinExistence type="predicted"/>
<dbReference type="InterPro" id="IPR052714">
    <property type="entry name" value="MFS_Exporter"/>
</dbReference>
<evidence type="ECO:0000259" key="6">
    <source>
        <dbReference type="PROSITE" id="PS50850"/>
    </source>
</evidence>
<keyword evidence="4 5" id="KW-0472">Membrane</keyword>
<keyword evidence="8" id="KW-1185">Reference proteome</keyword>
<feature type="transmembrane region" description="Helical" evidence="5">
    <location>
        <begin position="141"/>
        <end position="159"/>
    </location>
</feature>
<accession>A0A1L3GGR4</accession>
<feature type="transmembrane region" description="Helical" evidence="5">
    <location>
        <begin position="77"/>
        <end position="95"/>
    </location>
</feature>
<dbReference type="GO" id="GO:0022857">
    <property type="term" value="F:transmembrane transporter activity"/>
    <property type="evidence" value="ECO:0007669"/>
    <property type="project" value="InterPro"/>
</dbReference>
<protein>
    <submittedName>
        <fullName evidence="7">MFS transporter</fullName>
    </submittedName>
</protein>
<dbReference type="CDD" id="cd17489">
    <property type="entry name" value="MFS_YfcJ_like"/>
    <property type="match status" value="1"/>
</dbReference>
<dbReference type="EMBL" id="CP015518">
    <property type="protein sequence ID" value="APG25126.1"/>
    <property type="molecule type" value="Genomic_DNA"/>
</dbReference>
<dbReference type="InterPro" id="IPR036259">
    <property type="entry name" value="MFS_trans_sf"/>
</dbReference>
<dbReference type="PANTHER" id="PTHR23531">
    <property type="entry name" value="QUINOLENE RESISTANCE PROTEIN NORA"/>
    <property type="match status" value="1"/>
</dbReference>
<feature type="transmembrane region" description="Helical" evidence="5">
    <location>
        <begin position="336"/>
        <end position="357"/>
    </location>
</feature>
<dbReference type="InterPro" id="IPR020846">
    <property type="entry name" value="MFS_dom"/>
</dbReference>
<dbReference type="InterPro" id="IPR005829">
    <property type="entry name" value="Sugar_transporter_CS"/>
</dbReference>
<evidence type="ECO:0000313" key="8">
    <source>
        <dbReference type="Proteomes" id="UP000182264"/>
    </source>
</evidence>
<evidence type="ECO:0000256" key="1">
    <source>
        <dbReference type="ARBA" id="ARBA00004141"/>
    </source>
</evidence>
<feature type="transmembrane region" description="Helical" evidence="5">
    <location>
        <begin position="301"/>
        <end position="324"/>
    </location>
</feature>
<dbReference type="PROSITE" id="PS50850">
    <property type="entry name" value="MFS"/>
    <property type="match status" value="1"/>
</dbReference>
<keyword evidence="2 5" id="KW-0812">Transmembrane</keyword>
<feature type="transmembrane region" description="Helical" evidence="5">
    <location>
        <begin position="107"/>
        <end position="129"/>
    </location>
</feature>
<evidence type="ECO:0000313" key="7">
    <source>
        <dbReference type="EMBL" id="APG25126.1"/>
    </source>
</evidence>
<dbReference type="PANTHER" id="PTHR23531:SF1">
    <property type="entry name" value="QUINOLENE RESISTANCE PROTEIN NORA"/>
    <property type="match status" value="1"/>
</dbReference>
<feature type="transmembrane region" description="Helical" evidence="5">
    <location>
        <begin position="363"/>
        <end position="385"/>
    </location>
</feature>
<feature type="transmembrane region" description="Helical" evidence="5">
    <location>
        <begin position="165"/>
        <end position="189"/>
    </location>
</feature>
<keyword evidence="3 5" id="KW-1133">Transmembrane helix</keyword>
<feature type="transmembrane region" description="Helical" evidence="5">
    <location>
        <begin position="12"/>
        <end position="35"/>
    </location>
</feature>
<gene>
    <name evidence="7" type="ORF">A7E75_08915</name>
</gene>
<feature type="transmembrane region" description="Helical" evidence="5">
    <location>
        <begin position="277"/>
        <end position="295"/>
    </location>
</feature>
<dbReference type="GO" id="GO:0016020">
    <property type="term" value="C:membrane"/>
    <property type="evidence" value="ECO:0007669"/>
    <property type="project" value="UniProtKB-SubCell"/>
</dbReference>
<dbReference type="AlphaFoldDB" id="A0A1L3GGR4"/>
<evidence type="ECO:0000256" key="2">
    <source>
        <dbReference type="ARBA" id="ARBA00022692"/>
    </source>
</evidence>
<evidence type="ECO:0000256" key="4">
    <source>
        <dbReference type="ARBA" id="ARBA00023136"/>
    </source>
</evidence>
<evidence type="ECO:0000256" key="5">
    <source>
        <dbReference type="SAM" id="Phobius"/>
    </source>
</evidence>
<feature type="transmembrane region" description="Helical" evidence="5">
    <location>
        <begin position="247"/>
        <end position="265"/>
    </location>
</feature>
<dbReference type="KEGG" id="pace:A6070_02890"/>
<evidence type="ECO:0000256" key="3">
    <source>
        <dbReference type="ARBA" id="ARBA00022989"/>
    </source>
</evidence>
<feature type="domain" description="Major facilitator superfamily (MFS) profile" evidence="6">
    <location>
        <begin position="1"/>
        <end position="388"/>
    </location>
</feature>
<comment type="subcellular location">
    <subcellularLocation>
        <location evidence="1">Membrane</location>
        <topology evidence="1">Multi-pass membrane protein</topology>
    </subcellularLocation>
</comment>
<organism evidence="7 8">
    <name type="scientific">Syntrophotalea acetylenica</name>
    <name type="common">Pelobacter acetylenicus</name>
    <dbReference type="NCBI Taxonomy" id="29542"/>
    <lineage>
        <taxon>Bacteria</taxon>
        <taxon>Pseudomonadati</taxon>
        <taxon>Thermodesulfobacteriota</taxon>
        <taxon>Desulfuromonadia</taxon>
        <taxon>Desulfuromonadales</taxon>
        <taxon>Syntrophotaleaceae</taxon>
        <taxon>Syntrophotalea</taxon>
    </lineage>
</organism>
<sequence length="394" mass="40976">MTDAAPRLYSRAFWAMSLANFSTAAGFGVFFLFPLFIEDRGGSEADIGIIMGLFGLAATLCRPWVSNLVDRAGRRRSFTIGSLMMVVLPVGYMLLSGPLAGVYPYLLVLRILHGIGMATCFTAAFTYVADIVPPERLNEGIGMFGISGLIGMAVGPALAEFALNHYGFTAMFGAASLLACIGLVAHLPLAEPLAESLRADGEATFFGILKRTKILTVALLAVMFGVGQAGAGNFVAPLAAARGIAHVSWFFVAYSLAAAAVRLSGGRLADRVGELRVIPYALVLTGAGLAGISLVQHGLTLAMLGAVTGCGHGLLFPSLNSLAVRGEPSQIRGKITGIYTGALDGGNFAGSILLGYIGEYLGLQVLFVVAGLVLVCGLMVLPRAVDRPGGGMQR</sequence>
<dbReference type="OrthoDB" id="9814001at2"/>